<reference evidence="1 2" key="1">
    <citation type="journal article" date="2018" name="Front. Plant Sci.">
        <title>Red Clover (Trifolium pratense) and Zigzag Clover (T. medium) - A Picture of Genomic Similarities and Differences.</title>
        <authorList>
            <person name="Dluhosova J."/>
            <person name="Istvanek J."/>
            <person name="Nedelnik J."/>
            <person name="Repkova J."/>
        </authorList>
    </citation>
    <scope>NUCLEOTIDE SEQUENCE [LARGE SCALE GENOMIC DNA]</scope>
    <source>
        <strain evidence="2">cv. 10/8</strain>
        <tissue evidence="1">Leaf</tissue>
    </source>
</reference>
<name>A0A392U005_9FABA</name>
<dbReference type="Proteomes" id="UP000265520">
    <property type="component" value="Unassembled WGS sequence"/>
</dbReference>
<organism evidence="1 2">
    <name type="scientific">Trifolium medium</name>
    <dbReference type="NCBI Taxonomy" id="97028"/>
    <lineage>
        <taxon>Eukaryota</taxon>
        <taxon>Viridiplantae</taxon>
        <taxon>Streptophyta</taxon>
        <taxon>Embryophyta</taxon>
        <taxon>Tracheophyta</taxon>
        <taxon>Spermatophyta</taxon>
        <taxon>Magnoliopsida</taxon>
        <taxon>eudicotyledons</taxon>
        <taxon>Gunneridae</taxon>
        <taxon>Pentapetalae</taxon>
        <taxon>rosids</taxon>
        <taxon>fabids</taxon>
        <taxon>Fabales</taxon>
        <taxon>Fabaceae</taxon>
        <taxon>Papilionoideae</taxon>
        <taxon>50 kb inversion clade</taxon>
        <taxon>NPAAA clade</taxon>
        <taxon>Hologalegina</taxon>
        <taxon>IRL clade</taxon>
        <taxon>Trifolieae</taxon>
        <taxon>Trifolium</taxon>
    </lineage>
</organism>
<dbReference type="AlphaFoldDB" id="A0A392U005"/>
<proteinExistence type="predicted"/>
<evidence type="ECO:0000313" key="2">
    <source>
        <dbReference type="Proteomes" id="UP000265520"/>
    </source>
</evidence>
<protein>
    <submittedName>
        <fullName evidence="1">Uncharacterized protein</fullName>
    </submittedName>
</protein>
<comment type="caution">
    <text evidence="1">The sequence shown here is derived from an EMBL/GenBank/DDBJ whole genome shotgun (WGS) entry which is preliminary data.</text>
</comment>
<feature type="non-terminal residue" evidence="1">
    <location>
        <position position="1"/>
    </location>
</feature>
<evidence type="ECO:0000313" key="1">
    <source>
        <dbReference type="EMBL" id="MCI65696.1"/>
    </source>
</evidence>
<sequence>RTRSKNVPLFDCLSLDGSSSKGRKSDEDGSFVDKKFSDESDGSFVDEKCLNESDESDVGIFKDSQDDKLFWRKRIKW</sequence>
<keyword evidence="2" id="KW-1185">Reference proteome</keyword>
<dbReference type="EMBL" id="LXQA010680472">
    <property type="protein sequence ID" value="MCI65696.1"/>
    <property type="molecule type" value="Genomic_DNA"/>
</dbReference>
<accession>A0A392U005</accession>